<organism evidence="1">
    <name type="scientific">marine sediment metagenome</name>
    <dbReference type="NCBI Taxonomy" id="412755"/>
    <lineage>
        <taxon>unclassified sequences</taxon>
        <taxon>metagenomes</taxon>
        <taxon>ecological metagenomes</taxon>
    </lineage>
</organism>
<dbReference type="AlphaFoldDB" id="X0SVX5"/>
<name>X0SVX5_9ZZZZ</name>
<protein>
    <submittedName>
        <fullName evidence="1">Uncharacterized protein</fullName>
    </submittedName>
</protein>
<accession>X0SVX5</accession>
<sequence length="137" mass="15585">LRPAVEKHALAGADSYEMEYHEAGSGLGAMIYVAYFAELLWDEKSGLRMAAHSLKGLAPALFELDPDLDILNVRYETTFVDKYGQESRHWYVSAQVSRETAENIVWENVLRCNFPDILDVWKVYAPLANAWQELCAE</sequence>
<dbReference type="EMBL" id="BARS01001038">
    <property type="protein sequence ID" value="GAF85139.1"/>
    <property type="molecule type" value="Genomic_DNA"/>
</dbReference>
<evidence type="ECO:0000313" key="1">
    <source>
        <dbReference type="EMBL" id="GAF85139.1"/>
    </source>
</evidence>
<comment type="caution">
    <text evidence="1">The sequence shown here is derived from an EMBL/GenBank/DDBJ whole genome shotgun (WGS) entry which is preliminary data.</text>
</comment>
<feature type="non-terminal residue" evidence="1">
    <location>
        <position position="1"/>
    </location>
</feature>
<gene>
    <name evidence="1" type="ORF">S01H1_02208</name>
</gene>
<reference evidence="1" key="1">
    <citation type="journal article" date="2014" name="Front. Microbiol.">
        <title>High frequency of phylogenetically diverse reductive dehalogenase-homologous genes in deep subseafloor sedimentary metagenomes.</title>
        <authorList>
            <person name="Kawai M."/>
            <person name="Futagami T."/>
            <person name="Toyoda A."/>
            <person name="Takaki Y."/>
            <person name="Nishi S."/>
            <person name="Hori S."/>
            <person name="Arai W."/>
            <person name="Tsubouchi T."/>
            <person name="Morono Y."/>
            <person name="Uchiyama I."/>
            <person name="Ito T."/>
            <person name="Fujiyama A."/>
            <person name="Inagaki F."/>
            <person name="Takami H."/>
        </authorList>
    </citation>
    <scope>NUCLEOTIDE SEQUENCE</scope>
    <source>
        <strain evidence="1">Expedition CK06-06</strain>
    </source>
</reference>
<proteinExistence type="predicted"/>